<name>A0A7J5UTH1_9MICO</name>
<dbReference type="RefSeq" id="WP_152200974.1">
    <property type="nucleotide sequence ID" value="NZ_VUKF01000005.1"/>
</dbReference>
<dbReference type="OrthoDB" id="370015at2"/>
<dbReference type="InterPro" id="IPR051683">
    <property type="entry name" value="Enoyl-CoA_Hydratase/Isomerase"/>
</dbReference>
<keyword evidence="3" id="KW-1185">Reference proteome</keyword>
<comment type="similarity">
    <text evidence="1">Belongs to the enoyl-CoA hydratase/isomerase family.</text>
</comment>
<organism evidence="2 3">
    <name type="scientific">Georgenia thermotolerans</name>
    <dbReference type="NCBI Taxonomy" id="527326"/>
    <lineage>
        <taxon>Bacteria</taxon>
        <taxon>Bacillati</taxon>
        <taxon>Actinomycetota</taxon>
        <taxon>Actinomycetes</taxon>
        <taxon>Micrococcales</taxon>
        <taxon>Bogoriellaceae</taxon>
        <taxon>Georgenia</taxon>
    </lineage>
</organism>
<comment type="caution">
    <text evidence="2">The sequence shown here is derived from an EMBL/GenBank/DDBJ whole genome shotgun (WGS) entry which is preliminary data.</text>
</comment>
<evidence type="ECO:0000256" key="1">
    <source>
        <dbReference type="ARBA" id="ARBA00005254"/>
    </source>
</evidence>
<gene>
    <name evidence="2" type="ORF">GB883_03360</name>
</gene>
<dbReference type="Proteomes" id="UP000451860">
    <property type="component" value="Unassembled WGS sequence"/>
</dbReference>
<dbReference type="PANTHER" id="PTHR42964:SF1">
    <property type="entry name" value="POLYKETIDE BIOSYNTHESIS ENOYL-COA HYDRATASE PKSH-RELATED"/>
    <property type="match status" value="1"/>
</dbReference>
<dbReference type="InterPro" id="IPR001753">
    <property type="entry name" value="Enoyl-CoA_hydra/iso"/>
</dbReference>
<evidence type="ECO:0000313" key="2">
    <source>
        <dbReference type="EMBL" id="KAE8765570.1"/>
    </source>
</evidence>
<dbReference type="InterPro" id="IPR029045">
    <property type="entry name" value="ClpP/crotonase-like_dom_sf"/>
</dbReference>
<evidence type="ECO:0000313" key="3">
    <source>
        <dbReference type="Proteomes" id="UP000451860"/>
    </source>
</evidence>
<dbReference type="InterPro" id="IPR014748">
    <property type="entry name" value="Enoyl-CoA_hydra_C"/>
</dbReference>
<dbReference type="EMBL" id="WHJE01000008">
    <property type="protein sequence ID" value="KAE8765570.1"/>
    <property type="molecule type" value="Genomic_DNA"/>
</dbReference>
<dbReference type="AlphaFoldDB" id="A0A7J5UTH1"/>
<proteinExistence type="inferred from homology"/>
<dbReference type="SUPFAM" id="SSF52096">
    <property type="entry name" value="ClpP/crotonase"/>
    <property type="match status" value="1"/>
</dbReference>
<dbReference type="Gene3D" id="1.10.12.10">
    <property type="entry name" value="Lyase 2-enoyl-coa Hydratase, Chain A, domain 2"/>
    <property type="match status" value="1"/>
</dbReference>
<dbReference type="Pfam" id="PF00378">
    <property type="entry name" value="ECH_1"/>
    <property type="match status" value="2"/>
</dbReference>
<dbReference type="PANTHER" id="PTHR42964">
    <property type="entry name" value="ENOYL-COA HYDRATASE"/>
    <property type="match status" value="1"/>
</dbReference>
<accession>A0A7J5UTH1</accession>
<dbReference type="GO" id="GO:0003824">
    <property type="term" value="F:catalytic activity"/>
    <property type="evidence" value="ECO:0007669"/>
    <property type="project" value="UniProtKB-ARBA"/>
</dbReference>
<reference evidence="2 3" key="1">
    <citation type="submission" date="2019-10" db="EMBL/GenBank/DDBJ databases">
        <title>Georgenia wutianyii sp. nov. and Georgenia yuyongxinii sp. nov. isolated from plateau pika (Ochotona curzoniae) in the Qinghai-Tibet plateau of China.</title>
        <authorList>
            <person name="Tian Z."/>
        </authorList>
    </citation>
    <scope>NUCLEOTIDE SEQUENCE [LARGE SCALE GENOMIC DNA]</scope>
    <source>
        <strain evidence="2 3">DSM 21501</strain>
    </source>
</reference>
<protein>
    <submittedName>
        <fullName evidence="2">Enoyl-CoA hydratase</fullName>
    </submittedName>
</protein>
<sequence>MDAEVVHLATSRGVATITLDSPANRNALSRSLRARLGSRFAAALADPAVRVVVLTHTGPVFCAGADLAAGGAGVGGTAAADAGLGGTAPTGSDDVRADGVPDLPRLIEMLWHSPKPVIARLAGTARGGGVGLVAACDLAVAADTVAFAFPEVRLGVVPAVVSAPLRRRVAPHALHELFLTGEAFDARRAVAIGLLTAAVAAEALDAEVRRYADLLVRGGPDALAATKALLREAPTGPLTAVELTGLGELSARHFASVEGQEGVRARAERREAAWVPPPLDEP</sequence>
<dbReference type="Gene3D" id="3.90.226.10">
    <property type="entry name" value="2-enoyl-CoA Hydratase, Chain A, domain 1"/>
    <property type="match status" value="1"/>
</dbReference>
<dbReference type="CDD" id="cd06558">
    <property type="entry name" value="crotonase-like"/>
    <property type="match status" value="1"/>
</dbReference>